<evidence type="ECO:0000256" key="6">
    <source>
        <dbReference type="RuleBase" id="RU361187"/>
    </source>
</evidence>
<feature type="active site" description="Proton donor" evidence="4">
    <location>
        <position position="195"/>
    </location>
</feature>
<dbReference type="GeneID" id="39590420"/>
<feature type="site" description="Important for catalytic activity, responsible for pKa modulation of the active site Glu and correct orientation of both the proton donor and substrate" evidence="5">
    <location>
        <position position="133"/>
    </location>
</feature>
<dbReference type="InterPro" id="IPR041542">
    <property type="entry name" value="GH43_C2"/>
</dbReference>
<evidence type="ECO:0000256" key="5">
    <source>
        <dbReference type="PIRSR" id="PIRSR606710-2"/>
    </source>
</evidence>
<accession>A0A427XZU1</accession>
<dbReference type="Gene3D" id="2.115.10.20">
    <property type="entry name" value="Glycosyl hydrolase domain, family 43"/>
    <property type="match status" value="1"/>
</dbReference>
<proteinExistence type="inferred from homology"/>
<dbReference type="RefSeq" id="XP_028477805.1">
    <property type="nucleotide sequence ID" value="XM_028621353.1"/>
</dbReference>
<dbReference type="SUPFAM" id="SSF49899">
    <property type="entry name" value="Concanavalin A-like lectins/glucanases"/>
    <property type="match status" value="1"/>
</dbReference>
<dbReference type="Gene3D" id="2.60.120.200">
    <property type="match status" value="1"/>
</dbReference>
<dbReference type="GO" id="GO:0004553">
    <property type="term" value="F:hydrolase activity, hydrolyzing O-glycosyl compounds"/>
    <property type="evidence" value="ECO:0007669"/>
    <property type="project" value="InterPro"/>
</dbReference>
<comment type="caution">
    <text evidence="8">The sequence shown here is derived from an EMBL/GenBank/DDBJ whole genome shotgun (WGS) entry which is preliminary data.</text>
</comment>
<keyword evidence="2 6" id="KW-0378">Hydrolase</keyword>
<dbReference type="AlphaFoldDB" id="A0A427XZU1"/>
<dbReference type="EMBL" id="RSCE01000003">
    <property type="protein sequence ID" value="RSH84357.1"/>
    <property type="molecule type" value="Genomic_DNA"/>
</dbReference>
<dbReference type="STRING" id="105984.A0A427XZU1"/>
<name>A0A427XZU1_9TREE</name>
<evidence type="ECO:0000313" key="9">
    <source>
        <dbReference type="Proteomes" id="UP000279236"/>
    </source>
</evidence>
<evidence type="ECO:0000256" key="1">
    <source>
        <dbReference type="ARBA" id="ARBA00009865"/>
    </source>
</evidence>
<protein>
    <recommendedName>
        <fullName evidence="7">Beta-xylosidase C-terminal Concanavalin A-like domain-containing protein</fullName>
    </recommendedName>
</protein>
<evidence type="ECO:0000259" key="7">
    <source>
        <dbReference type="Pfam" id="PF17851"/>
    </source>
</evidence>
<organism evidence="8 9">
    <name type="scientific">Apiotrichum porosum</name>
    <dbReference type="NCBI Taxonomy" id="105984"/>
    <lineage>
        <taxon>Eukaryota</taxon>
        <taxon>Fungi</taxon>
        <taxon>Dikarya</taxon>
        <taxon>Basidiomycota</taxon>
        <taxon>Agaricomycotina</taxon>
        <taxon>Tremellomycetes</taxon>
        <taxon>Trichosporonales</taxon>
        <taxon>Trichosporonaceae</taxon>
        <taxon>Apiotrichum</taxon>
    </lineage>
</organism>
<dbReference type="Pfam" id="PF17851">
    <property type="entry name" value="GH43_C2"/>
    <property type="match status" value="1"/>
</dbReference>
<dbReference type="InterPro" id="IPR013320">
    <property type="entry name" value="ConA-like_dom_sf"/>
</dbReference>
<dbReference type="InterPro" id="IPR023296">
    <property type="entry name" value="Glyco_hydro_beta-prop_sf"/>
</dbReference>
<evidence type="ECO:0000256" key="4">
    <source>
        <dbReference type="PIRSR" id="PIRSR606710-1"/>
    </source>
</evidence>
<dbReference type="PANTHER" id="PTHR42812:SF16">
    <property type="entry name" value="HYDROLASE, PUTATIVE (AFU_ORTHOLOGUE AFUA_7G06110)-RELATED"/>
    <property type="match status" value="1"/>
</dbReference>
<reference evidence="8 9" key="1">
    <citation type="submission" date="2018-11" db="EMBL/GenBank/DDBJ databases">
        <title>Genome sequence of Apiotrichum porosum DSM 27194.</title>
        <authorList>
            <person name="Aliyu H."/>
            <person name="Gorte O."/>
            <person name="Ochsenreither K."/>
        </authorList>
    </citation>
    <scope>NUCLEOTIDE SEQUENCE [LARGE SCALE GENOMIC DNA]</scope>
    <source>
        <strain evidence="8 9">DSM 27194</strain>
    </source>
</reference>
<feature type="domain" description="Beta-xylosidase C-terminal Concanavalin A-like" evidence="7">
    <location>
        <begin position="330"/>
        <end position="529"/>
    </location>
</feature>
<keyword evidence="3 6" id="KW-0326">Glycosidase</keyword>
<dbReference type="GO" id="GO:0005975">
    <property type="term" value="P:carbohydrate metabolic process"/>
    <property type="evidence" value="ECO:0007669"/>
    <property type="project" value="InterPro"/>
</dbReference>
<dbReference type="PANTHER" id="PTHR42812">
    <property type="entry name" value="BETA-XYLOSIDASE"/>
    <property type="match status" value="1"/>
</dbReference>
<sequence>MVVNAVTNPVISGLNPDPSICRVGSDYFVVTSSFEYFPGVPIYHSRDLVNWTLIGHALTRPSQLYMPRVEPGGGIFAPTLRYWKGTFYLATCCVYRRNSRICSESRGFYVRTDDIFDSSTWSEPIWFDALGIDQDLFFDDDDKVYLCTSRLLDVHSSDPHNGAVVMGCEVDLQTGQCLTRPVVLRQSLEANLCTEAPHILKRGDFYYLLVAEGGTEINHQARIYRSRSPLGPYDDAPEGVNPIMFNGTHPVVQNSGHADFVEDLNGNHWAFFLAVRVQANGHRPLGRETFMAPVEWTADGWPVINKGRPITLDVLDASKLPEVRPYRGWRDTFAGKTLGINWYHLRVPVKPHHSLQPGRLTLHGNAFTIADTDCPAMLLVKQTELSGTWSTQLDFEPTTVDQEAGVTVYWSCYAYAALVVRKSHEPDGHREVVLRWIDEHSEDVKTVEIKQSLSAIGPVGLSIHATPTSYTFAFQPVGSDEETILGSVSTAVLERSRSFDASYTGTHLGIFAQGTQGVPCQDGAHFAYAGFSV</sequence>
<dbReference type="InterPro" id="IPR006710">
    <property type="entry name" value="Glyco_hydro_43"/>
</dbReference>
<dbReference type="Pfam" id="PF04616">
    <property type="entry name" value="Glyco_hydro_43"/>
    <property type="match status" value="1"/>
</dbReference>
<evidence type="ECO:0000313" key="8">
    <source>
        <dbReference type="EMBL" id="RSH84357.1"/>
    </source>
</evidence>
<comment type="similarity">
    <text evidence="1 6">Belongs to the glycosyl hydrolase 43 family.</text>
</comment>
<evidence type="ECO:0000256" key="3">
    <source>
        <dbReference type="ARBA" id="ARBA00023295"/>
    </source>
</evidence>
<evidence type="ECO:0000256" key="2">
    <source>
        <dbReference type="ARBA" id="ARBA00022801"/>
    </source>
</evidence>
<dbReference type="OrthoDB" id="2139957at2759"/>
<dbReference type="CDD" id="cd18617">
    <property type="entry name" value="GH43_XynB-like"/>
    <property type="match status" value="1"/>
</dbReference>
<keyword evidence="9" id="KW-1185">Reference proteome</keyword>
<dbReference type="InterPro" id="IPR051795">
    <property type="entry name" value="Glycosyl_Hydrlase_43"/>
</dbReference>
<gene>
    <name evidence="8" type="ORF">EHS24_005877</name>
</gene>
<feature type="active site" description="Proton acceptor" evidence="4">
    <location>
        <position position="17"/>
    </location>
</feature>
<dbReference type="Proteomes" id="UP000279236">
    <property type="component" value="Unassembled WGS sequence"/>
</dbReference>
<dbReference type="SUPFAM" id="SSF75005">
    <property type="entry name" value="Arabinanase/levansucrase/invertase"/>
    <property type="match status" value="1"/>
</dbReference>